<evidence type="ECO:0000313" key="2">
    <source>
        <dbReference type="EMBL" id="CDR94610.1"/>
    </source>
</evidence>
<dbReference type="KEGG" id="bbig:BBBOND_0109080"/>
<sequence length="79" mass="8147">MDAKTTRSAMGIGQAMDLVTGVLAACKVGLEVPGLRAEQSIKVILDATTVELGKLGRSNMPLTDDKAPLSGGDGSSWMN</sequence>
<protein>
    <submittedName>
        <fullName evidence="2">Uncharacterized protein</fullName>
    </submittedName>
</protein>
<dbReference type="VEuPathDB" id="PiroplasmaDB:BBBOND_0109080"/>
<accession>A0A061DA35</accession>
<dbReference type="AlphaFoldDB" id="A0A061DA35"/>
<reference evidence="3" key="1">
    <citation type="journal article" date="2014" name="Nucleic Acids Res.">
        <title>The evolutionary dynamics of variant antigen genes in Babesia reveal a history of genomic innovation underlying host-parasite interaction.</title>
        <authorList>
            <person name="Jackson A.P."/>
            <person name="Otto T.D."/>
            <person name="Darby A."/>
            <person name="Ramaprasad A."/>
            <person name="Xia D."/>
            <person name="Echaide I.E."/>
            <person name="Farber M."/>
            <person name="Gahlot S."/>
            <person name="Gamble J."/>
            <person name="Gupta D."/>
            <person name="Gupta Y."/>
            <person name="Jackson L."/>
            <person name="Malandrin L."/>
            <person name="Malas T.B."/>
            <person name="Moussa E."/>
            <person name="Nair M."/>
            <person name="Reid A.J."/>
            <person name="Sanders M."/>
            <person name="Sharma J."/>
            <person name="Tracey A."/>
            <person name="Quail M.A."/>
            <person name="Weir W."/>
            <person name="Wastling J.M."/>
            <person name="Hall N."/>
            <person name="Willadsen P."/>
            <person name="Lingelbach K."/>
            <person name="Shiels B."/>
            <person name="Tait A."/>
            <person name="Berriman M."/>
            <person name="Allred D.R."/>
            <person name="Pain A."/>
        </authorList>
    </citation>
    <scope>NUCLEOTIDE SEQUENCE [LARGE SCALE GENOMIC DNA]</scope>
    <source>
        <strain evidence="3">Bond</strain>
    </source>
</reference>
<dbReference type="EMBL" id="LK391707">
    <property type="protein sequence ID" value="CDR94610.1"/>
    <property type="molecule type" value="Genomic_DNA"/>
</dbReference>
<dbReference type="GeneID" id="24563151"/>
<gene>
    <name evidence="2" type="ORF">BBBOND_0109080</name>
</gene>
<name>A0A061DA35_BABBI</name>
<dbReference type="Proteomes" id="UP000033188">
    <property type="component" value="Chromosome 1"/>
</dbReference>
<keyword evidence="3" id="KW-1185">Reference proteome</keyword>
<evidence type="ECO:0000313" key="3">
    <source>
        <dbReference type="Proteomes" id="UP000033188"/>
    </source>
</evidence>
<evidence type="ECO:0000256" key="1">
    <source>
        <dbReference type="SAM" id="MobiDB-lite"/>
    </source>
</evidence>
<dbReference type="RefSeq" id="XP_012766796.1">
    <property type="nucleotide sequence ID" value="XM_012911342.1"/>
</dbReference>
<proteinExistence type="predicted"/>
<feature type="region of interest" description="Disordered" evidence="1">
    <location>
        <begin position="56"/>
        <end position="79"/>
    </location>
</feature>
<organism evidence="2 3">
    <name type="scientific">Babesia bigemina</name>
    <dbReference type="NCBI Taxonomy" id="5866"/>
    <lineage>
        <taxon>Eukaryota</taxon>
        <taxon>Sar</taxon>
        <taxon>Alveolata</taxon>
        <taxon>Apicomplexa</taxon>
        <taxon>Aconoidasida</taxon>
        <taxon>Piroplasmida</taxon>
        <taxon>Babesiidae</taxon>
        <taxon>Babesia</taxon>
    </lineage>
</organism>